<proteinExistence type="predicted"/>
<dbReference type="Proteomes" id="UP000012227">
    <property type="component" value="Unassembled WGS sequence"/>
</dbReference>
<evidence type="ECO:0000256" key="3">
    <source>
        <dbReference type="ARBA" id="ARBA00023157"/>
    </source>
</evidence>
<keyword evidence="1" id="KW-0732">Signal</keyword>
<evidence type="ECO:0000313" key="5">
    <source>
        <dbReference type="Proteomes" id="UP000012227"/>
    </source>
</evidence>
<keyword evidence="3" id="KW-1015">Disulfide bond</keyword>
<dbReference type="InterPro" id="IPR011936">
    <property type="entry name" value="Myxo_disulph_rpt"/>
</dbReference>
<evidence type="ECO:0000256" key="2">
    <source>
        <dbReference type="ARBA" id="ARBA00022737"/>
    </source>
</evidence>
<dbReference type="Gene3D" id="2.60.40.10">
    <property type="entry name" value="Immunoglobulins"/>
    <property type="match status" value="1"/>
</dbReference>
<evidence type="ECO:0000313" key="4">
    <source>
        <dbReference type="EMBL" id="EMY71137.1"/>
    </source>
</evidence>
<dbReference type="NCBIfam" id="TIGR02232">
    <property type="entry name" value="myxo_disulf_rpt"/>
    <property type="match status" value="1"/>
</dbReference>
<reference evidence="4 5" key="1">
    <citation type="submission" date="2013-03" db="EMBL/GenBank/DDBJ databases">
        <authorList>
            <person name="Harkins D.M."/>
            <person name="Durkin A.S."/>
            <person name="Brinkac L.M."/>
            <person name="Haft D.H."/>
            <person name="Selengut J.D."/>
            <person name="Sanka R."/>
            <person name="DePew J."/>
            <person name="Purushe J."/>
            <person name="Galloway R.L."/>
            <person name="Vinetz J.M."/>
            <person name="Sutton G.G."/>
            <person name="Nierman W.C."/>
            <person name="Fouts D.E."/>
        </authorList>
    </citation>
    <scope>NUCLEOTIDE SEQUENCE [LARGE SCALE GENOMIC DNA]</scope>
    <source>
        <strain evidence="4 5">Waz Holland</strain>
    </source>
</reference>
<sequence length="170" mass="17535">MNHFVLKIFVFSLFPLIGFLGCDLTSGKEDAKFTPAELITLVVASNPGNSSSPPSSLSYTGSPYVFFRNTAISAKVPSVTGKVESCKSNLTFPVGINLGNTCTISGTPTANQAATNYIITAENSFGSTSATISIQVKDATCGNGVIEGNEVCDDNNTINGDGCNNACSGA</sequence>
<name>N1WD62_9LEPT</name>
<dbReference type="PROSITE" id="PS51257">
    <property type="entry name" value="PROKAR_LIPOPROTEIN"/>
    <property type="match status" value="1"/>
</dbReference>
<dbReference type="Pfam" id="PF05345">
    <property type="entry name" value="He_PIG"/>
    <property type="match status" value="1"/>
</dbReference>
<gene>
    <name evidence="4" type="ORF">LEP1GSC199_0188</name>
</gene>
<comment type="caution">
    <text evidence="4">The sequence shown here is derived from an EMBL/GenBank/DDBJ whole genome shotgun (WGS) entry which is preliminary data.</text>
</comment>
<keyword evidence="2" id="KW-0677">Repeat</keyword>
<organism evidence="4 5">
    <name type="scientific">Leptospira vanthielii serovar Holland str. Waz Holland = ATCC 700522</name>
    <dbReference type="NCBI Taxonomy" id="1218591"/>
    <lineage>
        <taxon>Bacteria</taxon>
        <taxon>Pseudomonadati</taxon>
        <taxon>Spirochaetota</taxon>
        <taxon>Spirochaetia</taxon>
        <taxon>Leptospirales</taxon>
        <taxon>Leptospiraceae</taxon>
        <taxon>Leptospira</taxon>
    </lineage>
</organism>
<dbReference type="EMBL" id="AOGY02000021">
    <property type="protein sequence ID" value="EMY71137.1"/>
    <property type="molecule type" value="Genomic_DNA"/>
</dbReference>
<dbReference type="Pfam" id="PF13948">
    <property type="entry name" value="DUF4215"/>
    <property type="match status" value="1"/>
</dbReference>
<protein>
    <submittedName>
        <fullName evidence="4">PF13948 domain protein</fullName>
    </submittedName>
</protein>
<dbReference type="AlphaFoldDB" id="N1WD62"/>
<dbReference type="InterPro" id="IPR013783">
    <property type="entry name" value="Ig-like_fold"/>
</dbReference>
<dbReference type="RefSeq" id="WP_002977876.1">
    <property type="nucleotide sequence ID" value="NZ_AOGY02000021.1"/>
</dbReference>
<accession>N1WD62</accession>
<evidence type="ECO:0000256" key="1">
    <source>
        <dbReference type="ARBA" id="ARBA00022729"/>
    </source>
</evidence>